<organism evidence="7">
    <name type="scientific">bioreactor metagenome</name>
    <dbReference type="NCBI Taxonomy" id="1076179"/>
    <lineage>
        <taxon>unclassified sequences</taxon>
        <taxon>metagenomes</taxon>
        <taxon>ecological metagenomes</taxon>
    </lineage>
</organism>
<accession>A0A645EBD5</accession>
<dbReference type="Pfam" id="PF04265">
    <property type="entry name" value="TPK_B1_binding"/>
    <property type="match status" value="1"/>
</dbReference>
<dbReference type="Gene3D" id="3.40.50.10240">
    <property type="entry name" value="Thiamin pyrophosphokinase, catalytic domain"/>
    <property type="match status" value="1"/>
</dbReference>
<proteinExistence type="predicted"/>
<dbReference type="InterPro" id="IPR036371">
    <property type="entry name" value="TPK_B1-bd_sf"/>
</dbReference>
<evidence type="ECO:0000256" key="1">
    <source>
        <dbReference type="ARBA" id="ARBA00022679"/>
    </source>
</evidence>
<dbReference type="InterPro" id="IPR053149">
    <property type="entry name" value="TPK"/>
</dbReference>
<dbReference type="InterPro" id="IPR006282">
    <property type="entry name" value="Thi_PPkinase"/>
</dbReference>
<name>A0A645EBD5_9ZZZZ</name>
<keyword evidence="1" id="KW-0808">Transferase</keyword>
<dbReference type="SUPFAM" id="SSF63999">
    <property type="entry name" value="Thiamin pyrophosphokinase, catalytic domain"/>
    <property type="match status" value="1"/>
</dbReference>
<reference evidence="7" key="1">
    <citation type="submission" date="2019-08" db="EMBL/GenBank/DDBJ databases">
        <authorList>
            <person name="Kucharzyk K."/>
            <person name="Murdoch R.W."/>
            <person name="Higgins S."/>
            <person name="Loffler F."/>
        </authorList>
    </citation>
    <scope>NUCLEOTIDE SEQUENCE</scope>
</reference>
<keyword evidence="2" id="KW-0547">Nucleotide-binding</keyword>
<dbReference type="InterPro" id="IPR007373">
    <property type="entry name" value="Thiamin_PyroPKinase_B1-bd"/>
</dbReference>
<evidence type="ECO:0000313" key="7">
    <source>
        <dbReference type="EMBL" id="MPM98093.1"/>
    </source>
</evidence>
<feature type="domain" description="Thiamin pyrophosphokinase catalytic" evidence="5">
    <location>
        <begin position="37"/>
        <end position="134"/>
    </location>
</feature>
<keyword evidence="3" id="KW-0418">Kinase</keyword>
<dbReference type="CDD" id="cd07995">
    <property type="entry name" value="TPK"/>
    <property type="match status" value="1"/>
</dbReference>
<dbReference type="GO" id="GO:0016301">
    <property type="term" value="F:kinase activity"/>
    <property type="evidence" value="ECO:0007669"/>
    <property type="project" value="UniProtKB-KW"/>
</dbReference>
<dbReference type="GO" id="GO:0009229">
    <property type="term" value="P:thiamine diphosphate biosynthetic process"/>
    <property type="evidence" value="ECO:0007669"/>
    <property type="project" value="InterPro"/>
</dbReference>
<keyword evidence="4" id="KW-0067">ATP-binding</keyword>
<evidence type="ECO:0000259" key="6">
    <source>
        <dbReference type="Pfam" id="PF04265"/>
    </source>
</evidence>
<dbReference type="PANTHER" id="PTHR41299:SF1">
    <property type="entry name" value="THIAMINE PYROPHOSPHOKINASE"/>
    <property type="match status" value="1"/>
</dbReference>
<feature type="domain" description="Thiamin pyrophosphokinase thiamin-binding" evidence="6">
    <location>
        <begin position="153"/>
        <end position="209"/>
    </location>
</feature>
<dbReference type="InterPro" id="IPR036759">
    <property type="entry name" value="TPK_catalytic_sf"/>
</dbReference>
<gene>
    <name evidence="7" type="ORF">SDC9_145274</name>
</gene>
<evidence type="ECO:0000256" key="4">
    <source>
        <dbReference type="ARBA" id="ARBA00022840"/>
    </source>
</evidence>
<dbReference type="AlphaFoldDB" id="A0A645EBD5"/>
<dbReference type="NCBIfam" id="TIGR01378">
    <property type="entry name" value="thi_PPkinase"/>
    <property type="match status" value="1"/>
</dbReference>
<evidence type="ECO:0000256" key="2">
    <source>
        <dbReference type="ARBA" id="ARBA00022741"/>
    </source>
</evidence>
<evidence type="ECO:0000259" key="5">
    <source>
        <dbReference type="Pfam" id="PF04263"/>
    </source>
</evidence>
<dbReference type="GO" id="GO:0004788">
    <property type="term" value="F:thiamine diphosphokinase activity"/>
    <property type="evidence" value="ECO:0007669"/>
    <property type="project" value="InterPro"/>
</dbReference>
<dbReference type="Pfam" id="PF04263">
    <property type="entry name" value="TPK_catalytic"/>
    <property type="match status" value="1"/>
</dbReference>
<dbReference type="EMBL" id="VSSQ01044279">
    <property type="protein sequence ID" value="MPM98093.1"/>
    <property type="molecule type" value="Genomic_DNA"/>
</dbReference>
<comment type="caution">
    <text evidence="7">The sequence shown here is derived from an EMBL/GenBank/DDBJ whole genome shotgun (WGS) entry which is preliminary data.</text>
</comment>
<protein>
    <submittedName>
        <fullName evidence="7">Uncharacterized protein</fullName>
    </submittedName>
</protein>
<evidence type="ECO:0000256" key="3">
    <source>
        <dbReference type="ARBA" id="ARBA00022777"/>
    </source>
</evidence>
<dbReference type="InterPro" id="IPR007371">
    <property type="entry name" value="TPK_catalytic"/>
</dbReference>
<dbReference type="GO" id="GO:0005524">
    <property type="term" value="F:ATP binding"/>
    <property type="evidence" value="ECO:0007669"/>
    <property type="project" value="UniProtKB-KW"/>
</dbReference>
<dbReference type="SUPFAM" id="SSF63862">
    <property type="entry name" value="Thiamin pyrophosphokinase, substrate-binding domain"/>
    <property type="match status" value="1"/>
</dbReference>
<dbReference type="GO" id="GO:0030975">
    <property type="term" value="F:thiamine binding"/>
    <property type="evidence" value="ECO:0007669"/>
    <property type="project" value="InterPro"/>
</dbReference>
<sequence>MEMKKILFNNKFDCTICLNGEIPAKEIFNKITNLPLLSADGVAVKLFNLGIESDKIIGDLDSIYEHDNPKFYQINEQKLVKIDDQDTNDFEKVLKYATEQNYLNCLVLGINGGELEHTLNNWSVLMKYSDKMNLCVYTQNRYGIVINKNITVTLKKDEIVSLIPACKAVVSSKNLNWELNNYLLEIGRSEGARNFVVSDNDVEIYLHEGKYFLFVESRLPFCFSYCD</sequence>
<dbReference type="GO" id="GO:0006772">
    <property type="term" value="P:thiamine metabolic process"/>
    <property type="evidence" value="ECO:0007669"/>
    <property type="project" value="InterPro"/>
</dbReference>
<dbReference type="PANTHER" id="PTHR41299">
    <property type="entry name" value="THIAMINE PYROPHOSPHOKINASE"/>
    <property type="match status" value="1"/>
</dbReference>